<dbReference type="Gene3D" id="1.10.10.10">
    <property type="entry name" value="Winged helix-like DNA-binding domain superfamily/Winged helix DNA-binding domain"/>
    <property type="match status" value="1"/>
</dbReference>
<reference evidence="5 6" key="1">
    <citation type="submission" date="2017-03" db="EMBL/GenBank/DDBJ databases">
        <authorList>
            <person name="Afonso C.L."/>
            <person name="Miller P.J."/>
            <person name="Scott M.A."/>
            <person name="Spackman E."/>
            <person name="Goraichik I."/>
            <person name="Dimitrov K.M."/>
            <person name="Suarez D.L."/>
            <person name="Swayne D.E."/>
        </authorList>
    </citation>
    <scope>NUCLEOTIDE SEQUENCE [LARGE SCALE GENOMIC DNA]</scope>
    <source>
        <strain evidence="5 6">CECT 7066</strain>
    </source>
</reference>
<dbReference type="GO" id="GO:0003677">
    <property type="term" value="F:DNA binding"/>
    <property type="evidence" value="ECO:0007669"/>
    <property type="project" value="UniProtKB-KW"/>
</dbReference>
<dbReference type="InterPro" id="IPR036388">
    <property type="entry name" value="WH-like_DNA-bd_sf"/>
</dbReference>
<evidence type="ECO:0000256" key="1">
    <source>
        <dbReference type="ARBA" id="ARBA00023015"/>
    </source>
</evidence>
<dbReference type="Pfam" id="PF00196">
    <property type="entry name" value="GerE"/>
    <property type="match status" value="1"/>
</dbReference>
<feature type="domain" description="HTH luxR-type" evidence="4">
    <location>
        <begin position="151"/>
        <end position="216"/>
    </location>
</feature>
<protein>
    <submittedName>
        <fullName evidence="5">Transcriptional regulatory protein LiaR</fullName>
    </submittedName>
</protein>
<sequence length="242" mass="26400">MGFESGRPGISFNGPGMYFSDALLAAVAKELSDCYIYRSDDLDDGSGAGTKVVLASLDSVTDLAAFLDDTAMRCPKAHVAFIYDNEVVARSFFAAHGDTILREGISLIPMNVRLDVWLLFIRLFLLGQTYLSRELMVASEDAAKEEQLKVAAKIVGRLTQREIEILALAARGAQNKVIAERLGISEHTVKLHMHHVIRKMNVQNRTEAAHLFLQTVGSGSGEPVRLRGLGDSARIGYVPGKP</sequence>
<keyword evidence="6" id="KW-1185">Reference proteome</keyword>
<dbReference type="PANTHER" id="PTHR44688:SF16">
    <property type="entry name" value="DNA-BINDING TRANSCRIPTIONAL ACTIVATOR DEVR_DOSR"/>
    <property type="match status" value="1"/>
</dbReference>
<dbReference type="InterPro" id="IPR016032">
    <property type="entry name" value="Sig_transdc_resp-reg_C-effctor"/>
</dbReference>
<accession>A0A1Y5S9E9</accession>
<evidence type="ECO:0000256" key="3">
    <source>
        <dbReference type="ARBA" id="ARBA00023163"/>
    </source>
</evidence>
<evidence type="ECO:0000256" key="2">
    <source>
        <dbReference type="ARBA" id="ARBA00023125"/>
    </source>
</evidence>
<dbReference type="EMBL" id="FWFV01000003">
    <property type="protein sequence ID" value="SLN35200.1"/>
    <property type="molecule type" value="Genomic_DNA"/>
</dbReference>
<gene>
    <name evidence="5" type="primary">liaR_2</name>
    <name evidence="5" type="ORF">PAM7066_01471</name>
</gene>
<dbReference type="InterPro" id="IPR000792">
    <property type="entry name" value="Tscrpt_reg_LuxR_C"/>
</dbReference>
<dbReference type="SUPFAM" id="SSF46894">
    <property type="entry name" value="C-terminal effector domain of the bipartite response regulators"/>
    <property type="match status" value="1"/>
</dbReference>
<evidence type="ECO:0000259" key="4">
    <source>
        <dbReference type="PROSITE" id="PS50043"/>
    </source>
</evidence>
<name>A0A1Y5S9E9_9RHOB</name>
<evidence type="ECO:0000313" key="6">
    <source>
        <dbReference type="Proteomes" id="UP000193870"/>
    </source>
</evidence>
<dbReference type="PROSITE" id="PS50043">
    <property type="entry name" value="HTH_LUXR_2"/>
    <property type="match status" value="1"/>
</dbReference>
<dbReference type="PRINTS" id="PR00038">
    <property type="entry name" value="HTHLUXR"/>
</dbReference>
<dbReference type="PANTHER" id="PTHR44688">
    <property type="entry name" value="DNA-BINDING TRANSCRIPTIONAL ACTIVATOR DEVR_DOSR"/>
    <property type="match status" value="1"/>
</dbReference>
<dbReference type="AlphaFoldDB" id="A0A1Y5S9E9"/>
<keyword evidence="1" id="KW-0805">Transcription regulation</keyword>
<dbReference type="CDD" id="cd06170">
    <property type="entry name" value="LuxR_C_like"/>
    <property type="match status" value="1"/>
</dbReference>
<dbReference type="STRING" id="315423.SAMN04488020_103191"/>
<keyword evidence="2" id="KW-0238">DNA-binding</keyword>
<keyword evidence="3" id="KW-0804">Transcription</keyword>
<dbReference type="Proteomes" id="UP000193870">
    <property type="component" value="Unassembled WGS sequence"/>
</dbReference>
<dbReference type="SMART" id="SM00421">
    <property type="entry name" value="HTH_LUXR"/>
    <property type="match status" value="1"/>
</dbReference>
<organism evidence="5 6">
    <name type="scientific">Palleronia marisminoris</name>
    <dbReference type="NCBI Taxonomy" id="315423"/>
    <lineage>
        <taxon>Bacteria</taxon>
        <taxon>Pseudomonadati</taxon>
        <taxon>Pseudomonadota</taxon>
        <taxon>Alphaproteobacteria</taxon>
        <taxon>Rhodobacterales</taxon>
        <taxon>Roseobacteraceae</taxon>
        <taxon>Palleronia</taxon>
    </lineage>
</organism>
<dbReference type="GO" id="GO:0006355">
    <property type="term" value="P:regulation of DNA-templated transcription"/>
    <property type="evidence" value="ECO:0007669"/>
    <property type="project" value="InterPro"/>
</dbReference>
<evidence type="ECO:0000313" key="5">
    <source>
        <dbReference type="EMBL" id="SLN35200.1"/>
    </source>
</evidence>
<dbReference type="PROSITE" id="PS00622">
    <property type="entry name" value="HTH_LUXR_1"/>
    <property type="match status" value="1"/>
</dbReference>
<proteinExistence type="predicted"/>